<keyword evidence="3" id="KW-0223">Dioxygenase</keyword>
<dbReference type="SMART" id="SM00702">
    <property type="entry name" value="P4Hc"/>
    <property type="match status" value="1"/>
</dbReference>
<accession>A0A099KUZ9</accession>
<dbReference type="GO" id="GO:0031418">
    <property type="term" value="F:L-ascorbic acid binding"/>
    <property type="evidence" value="ECO:0007669"/>
    <property type="project" value="InterPro"/>
</dbReference>
<dbReference type="GO" id="GO:0005506">
    <property type="term" value="F:iron ion binding"/>
    <property type="evidence" value="ECO:0007669"/>
    <property type="project" value="InterPro"/>
</dbReference>
<organism evidence="7 8">
    <name type="scientific">Colwellia psychrerythraea</name>
    <name type="common">Vibrio psychroerythus</name>
    <dbReference type="NCBI Taxonomy" id="28229"/>
    <lineage>
        <taxon>Bacteria</taxon>
        <taxon>Pseudomonadati</taxon>
        <taxon>Pseudomonadota</taxon>
        <taxon>Gammaproteobacteria</taxon>
        <taxon>Alteromonadales</taxon>
        <taxon>Colwelliaceae</taxon>
        <taxon>Colwellia</taxon>
    </lineage>
</organism>
<gene>
    <name evidence="7" type="ORF">GAB14E_2601</name>
</gene>
<evidence type="ECO:0000256" key="2">
    <source>
        <dbReference type="ARBA" id="ARBA00022723"/>
    </source>
</evidence>
<feature type="domain" description="Prolyl 4-hydroxylase alpha subunit" evidence="6">
    <location>
        <begin position="99"/>
        <end position="280"/>
    </location>
</feature>
<dbReference type="RefSeq" id="WP_033082292.1">
    <property type="nucleotide sequence ID" value="NZ_JQEC01000023.1"/>
</dbReference>
<dbReference type="Gene3D" id="2.60.120.620">
    <property type="entry name" value="q2cbj1_9rhob like domain"/>
    <property type="match status" value="1"/>
</dbReference>
<dbReference type="PANTHER" id="PTHR10869">
    <property type="entry name" value="PROLYL 4-HYDROXYLASE ALPHA SUBUNIT"/>
    <property type="match status" value="1"/>
</dbReference>
<proteinExistence type="predicted"/>
<evidence type="ECO:0000313" key="7">
    <source>
        <dbReference type="EMBL" id="KGJ93493.1"/>
    </source>
</evidence>
<sequence length="470" mass="54687">MKNIFDAGWQDWIEININRNCDIIGMYDILLEHDFCPILIKKRLKLTDQDIQQSKKTPKKSTTNDKAQTKLLQQATEIIEAEDRVFLPSAEKIDTDDKLELFKIDNFLNPHECIELVSIIRDNLRGSTTTNESVNFKNFRTSKTCDLSLIKHPLVNDIDRRICNALGFDSSYSEGIQAQWYDVDEEFKPHTDYFEPNSKEFEDHARVRGQRTWTFMIFLNNTLEGGATQFTRVGKAFSPKRGTALIWNSLTPEGRENIDSMHWGMPVEDGFKVIITKWFRLKGKGKCFIKEPNEYIPAYTDEGFLKARLPEALYKKIYDFYQANENMAINEHVEGFITSKEKQAPSELIHLTEDLKKEIHQVLQPLVEAWIGHYLKPSYVFGIRRYRNGAILKEHRDRGKTHVASVIINIAQLVRQPWPLVIEDHNYRKHHLLLTPGDMVFYEGAKLTHGRPIAFDGDEFCNVFVHYQLT</sequence>
<evidence type="ECO:0000259" key="6">
    <source>
        <dbReference type="SMART" id="SM00702"/>
    </source>
</evidence>
<evidence type="ECO:0000256" key="3">
    <source>
        <dbReference type="ARBA" id="ARBA00022964"/>
    </source>
</evidence>
<evidence type="ECO:0000313" key="8">
    <source>
        <dbReference type="Proteomes" id="UP000029868"/>
    </source>
</evidence>
<name>A0A099KUZ9_COLPS</name>
<dbReference type="EMBL" id="JQEC01000023">
    <property type="protein sequence ID" value="KGJ93493.1"/>
    <property type="molecule type" value="Genomic_DNA"/>
</dbReference>
<dbReference type="Pfam" id="PF13640">
    <property type="entry name" value="2OG-FeII_Oxy_3"/>
    <property type="match status" value="1"/>
</dbReference>
<comment type="cofactor">
    <cofactor evidence="1">
        <name>L-ascorbate</name>
        <dbReference type="ChEBI" id="CHEBI:38290"/>
    </cofactor>
</comment>
<comment type="caution">
    <text evidence="7">The sequence shown here is derived from an EMBL/GenBank/DDBJ whole genome shotgun (WGS) entry which is preliminary data.</text>
</comment>
<keyword evidence="2" id="KW-0479">Metal-binding</keyword>
<dbReference type="OrthoDB" id="269774at2"/>
<evidence type="ECO:0000256" key="4">
    <source>
        <dbReference type="ARBA" id="ARBA00023002"/>
    </source>
</evidence>
<dbReference type="InterPro" id="IPR045054">
    <property type="entry name" value="P4HA-like"/>
</dbReference>
<dbReference type="InterPro" id="IPR006620">
    <property type="entry name" value="Pro_4_hyd_alph"/>
</dbReference>
<evidence type="ECO:0000256" key="1">
    <source>
        <dbReference type="ARBA" id="ARBA00001961"/>
    </source>
</evidence>
<keyword evidence="5" id="KW-0408">Iron</keyword>
<dbReference type="AlphaFoldDB" id="A0A099KUZ9"/>
<protein>
    <submittedName>
        <fullName evidence="7">2OG-Fe(II) oxygenase</fullName>
    </submittedName>
</protein>
<reference evidence="7 8" key="1">
    <citation type="submission" date="2014-08" db="EMBL/GenBank/DDBJ databases">
        <title>Genomic and Phenotypic Diversity of Colwellia psychrerythraea strains from Disparate Marine Basins.</title>
        <authorList>
            <person name="Techtmann S.M."/>
            <person name="Stelling S.C."/>
            <person name="Utturkar S.M."/>
            <person name="Alshibli N."/>
            <person name="Harris A."/>
            <person name="Brown S.D."/>
            <person name="Hazen T.C."/>
        </authorList>
    </citation>
    <scope>NUCLEOTIDE SEQUENCE [LARGE SCALE GENOMIC DNA]</scope>
    <source>
        <strain evidence="7 8">GAB14E</strain>
    </source>
</reference>
<dbReference type="GO" id="GO:0004656">
    <property type="term" value="F:procollagen-proline 4-dioxygenase activity"/>
    <property type="evidence" value="ECO:0007669"/>
    <property type="project" value="TreeGrafter"/>
</dbReference>
<keyword evidence="4" id="KW-0560">Oxidoreductase</keyword>
<dbReference type="PATRIC" id="fig|28229.3.peg.2232"/>
<dbReference type="PANTHER" id="PTHR10869:SF246">
    <property type="entry name" value="TRANSMEMBRANE PROLYL 4-HYDROXYLASE"/>
    <property type="match status" value="1"/>
</dbReference>
<dbReference type="Proteomes" id="UP000029868">
    <property type="component" value="Unassembled WGS sequence"/>
</dbReference>
<evidence type="ECO:0000256" key="5">
    <source>
        <dbReference type="ARBA" id="ARBA00023004"/>
    </source>
</evidence>
<dbReference type="InterPro" id="IPR044862">
    <property type="entry name" value="Pro_4_hyd_alph_FE2OG_OXY"/>
</dbReference>